<comment type="caution">
    <text evidence="3">The sequence shown here is derived from an EMBL/GenBank/DDBJ whole genome shotgun (WGS) entry which is preliminary data.</text>
</comment>
<organism evidence="3 4">
    <name type="scientific">Candidatus Akkermansia intestinigallinarum</name>
    <dbReference type="NCBI Taxonomy" id="2838431"/>
    <lineage>
        <taxon>Bacteria</taxon>
        <taxon>Pseudomonadati</taxon>
        <taxon>Verrucomicrobiota</taxon>
        <taxon>Verrucomicrobiia</taxon>
        <taxon>Verrucomicrobiales</taxon>
        <taxon>Akkermansiaceae</taxon>
        <taxon>Akkermansia</taxon>
    </lineage>
</organism>
<dbReference type="PANTHER" id="PTHR43592">
    <property type="entry name" value="CAAX AMINO TERMINAL PROTEASE"/>
    <property type="match status" value="1"/>
</dbReference>
<dbReference type="GO" id="GO:0080120">
    <property type="term" value="P:CAAX-box protein maturation"/>
    <property type="evidence" value="ECO:0007669"/>
    <property type="project" value="UniProtKB-ARBA"/>
</dbReference>
<dbReference type="Proteomes" id="UP000823964">
    <property type="component" value="Unassembled WGS sequence"/>
</dbReference>
<dbReference type="PANTHER" id="PTHR43592:SF15">
    <property type="entry name" value="CAAX AMINO TERMINAL PROTEASE FAMILY PROTEIN"/>
    <property type="match status" value="1"/>
</dbReference>
<feature type="transmembrane region" description="Helical" evidence="1">
    <location>
        <begin position="47"/>
        <end position="65"/>
    </location>
</feature>
<evidence type="ECO:0000313" key="4">
    <source>
        <dbReference type="Proteomes" id="UP000823964"/>
    </source>
</evidence>
<dbReference type="AlphaFoldDB" id="A0A9D1VC47"/>
<protein>
    <submittedName>
        <fullName evidence="3">CPBP family intramembrane metalloprotease</fullName>
    </submittedName>
</protein>
<dbReference type="GO" id="GO:0008237">
    <property type="term" value="F:metallopeptidase activity"/>
    <property type="evidence" value="ECO:0007669"/>
    <property type="project" value="UniProtKB-KW"/>
</dbReference>
<dbReference type="InterPro" id="IPR003675">
    <property type="entry name" value="Rce1/LyrA-like_dom"/>
</dbReference>
<accession>A0A9D1VC47</accession>
<evidence type="ECO:0000313" key="3">
    <source>
        <dbReference type="EMBL" id="HIX20368.1"/>
    </source>
</evidence>
<reference evidence="3" key="2">
    <citation type="submission" date="2021-04" db="EMBL/GenBank/DDBJ databases">
        <authorList>
            <person name="Gilroy R."/>
        </authorList>
    </citation>
    <scope>NUCLEOTIDE SEQUENCE</scope>
    <source>
        <strain evidence="3">14975</strain>
    </source>
</reference>
<keyword evidence="1" id="KW-1133">Transmembrane helix</keyword>
<keyword evidence="1" id="KW-0812">Transmembrane</keyword>
<feature type="transmembrane region" description="Helical" evidence="1">
    <location>
        <begin position="85"/>
        <end position="104"/>
    </location>
</feature>
<keyword evidence="3" id="KW-0378">Hydrolase</keyword>
<feature type="transmembrane region" description="Helical" evidence="1">
    <location>
        <begin position="166"/>
        <end position="184"/>
    </location>
</feature>
<keyword evidence="3" id="KW-0645">Protease</keyword>
<dbReference type="GO" id="GO:0004175">
    <property type="term" value="F:endopeptidase activity"/>
    <property type="evidence" value="ECO:0007669"/>
    <property type="project" value="UniProtKB-ARBA"/>
</dbReference>
<evidence type="ECO:0000259" key="2">
    <source>
        <dbReference type="Pfam" id="PF02517"/>
    </source>
</evidence>
<proteinExistence type="predicted"/>
<reference evidence="3" key="1">
    <citation type="journal article" date="2021" name="PeerJ">
        <title>Extensive microbial diversity within the chicken gut microbiome revealed by metagenomics and culture.</title>
        <authorList>
            <person name="Gilroy R."/>
            <person name="Ravi A."/>
            <person name="Getino M."/>
            <person name="Pursley I."/>
            <person name="Horton D.L."/>
            <person name="Alikhan N.F."/>
            <person name="Baker D."/>
            <person name="Gharbi K."/>
            <person name="Hall N."/>
            <person name="Watson M."/>
            <person name="Adriaenssens E.M."/>
            <person name="Foster-Nyarko E."/>
            <person name="Jarju S."/>
            <person name="Secka A."/>
            <person name="Antonio M."/>
            <person name="Oren A."/>
            <person name="Chaudhuri R.R."/>
            <person name="La Ragione R."/>
            <person name="Hildebrand F."/>
            <person name="Pallen M.J."/>
        </authorList>
    </citation>
    <scope>NUCLEOTIDE SEQUENCE</scope>
    <source>
        <strain evidence="3">14975</strain>
    </source>
</reference>
<feature type="transmembrane region" description="Helical" evidence="1">
    <location>
        <begin position="125"/>
        <end position="146"/>
    </location>
</feature>
<dbReference type="EMBL" id="DXFQ01000133">
    <property type="protein sequence ID" value="HIX20368.1"/>
    <property type="molecule type" value="Genomic_DNA"/>
</dbReference>
<feature type="transmembrane region" description="Helical" evidence="1">
    <location>
        <begin position="191"/>
        <end position="214"/>
    </location>
</feature>
<evidence type="ECO:0000256" key="1">
    <source>
        <dbReference type="SAM" id="Phobius"/>
    </source>
</evidence>
<feature type="transmembrane region" description="Helical" evidence="1">
    <location>
        <begin position="244"/>
        <end position="264"/>
    </location>
</feature>
<keyword evidence="3" id="KW-0482">Metalloprotease</keyword>
<name>A0A9D1VC47_9BACT</name>
<feature type="domain" description="CAAX prenyl protease 2/Lysostaphin resistance protein A-like" evidence="2">
    <location>
        <begin position="170"/>
        <end position="257"/>
    </location>
</feature>
<feature type="transmembrane region" description="Helical" evidence="1">
    <location>
        <begin position="6"/>
        <end position="26"/>
    </location>
</feature>
<gene>
    <name evidence="3" type="ORF">H9862_07190</name>
</gene>
<sequence>MSQDLRLALLIAGLCLIGALLMYAAGVKRGTSVTVLHRGHFPNPGDAATALFYYLFFCLLYLPVGVANAAADTPAESGSGLSLEISNIAFTLVIYAPLLLRWALLPHSGRRRISLLNAARLLGTGLAGVFAFIILYQLSGLYGFIVNLSGAPAIQQVSSEVINAQGGAHLAALGVSTLLIAPVCEEVFHRGFVFTTLLHRCGFVPAAVMSGLLFGALHFALPQFLPLSFLGFTLAWVYYRSRSLWLPIVLHALFNAFNFGMLVLL</sequence>
<keyword evidence="1" id="KW-0472">Membrane</keyword>
<dbReference type="Pfam" id="PF02517">
    <property type="entry name" value="Rce1-like"/>
    <property type="match status" value="1"/>
</dbReference>